<sequence>MTGLLSKACPDTRWAWVEIDQAALRYNTRAFKARLARGVKMMCVVKADAYGHGAVPCAKIMAAAGADQFAVATVEEGVQLRHAGILEPILLLSEPPVEAIPTLIEYDIMPSVYTEEFAYALGESASLAGKVAHYHIAVDTGMSRIGLRPSDVLEFRRNVEFHAGLECAGIFTHFATADEPGGWDFELQYKRFMDAVHSLDEAGLSYGIVHCNNTPATMLHTETQHMMCRVGVGLYGMHPASTTVYTMELKPVMSVRARVTHTCYPAVGEGVSYGLTYRIPKQNIQIATIPLGYADGLSRNLSNKMEVLVNGQRCKQVGRICMDQCMFAVDVNSRSYKPNTPVEVGDVVTILGTDGQQAITAEDHAYIRDTINYEVTCNFGMRLQKVYV</sequence>
<dbReference type="Proteomes" id="UP000183687">
    <property type="component" value="Unassembled WGS sequence"/>
</dbReference>
<comment type="caution">
    <text evidence="8">The sequence shown here is derived from an EMBL/GenBank/DDBJ whole genome shotgun (WGS) entry which is preliminary data.</text>
</comment>
<dbReference type="PROSITE" id="PS00395">
    <property type="entry name" value="ALANINE_RACEMASE"/>
    <property type="match status" value="1"/>
</dbReference>
<evidence type="ECO:0000256" key="3">
    <source>
        <dbReference type="ARBA" id="ARBA00023235"/>
    </source>
</evidence>
<evidence type="ECO:0000259" key="7">
    <source>
        <dbReference type="SMART" id="SM01005"/>
    </source>
</evidence>
<reference evidence="8 9" key="1">
    <citation type="submission" date="2016-10" db="EMBL/GenBank/DDBJ databases">
        <authorList>
            <person name="Varghese N."/>
            <person name="Submissions S."/>
        </authorList>
    </citation>
    <scope>NUCLEOTIDE SEQUENCE [LARGE SCALE GENOMIC DNA]</scope>
    <source>
        <strain evidence="8 9">DSM 20586</strain>
    </source>
</reference>
<dbReference type="PANTHER" id="PTHR30511">
    <property type="entry name" value="ALANINE RACEMASE"/>
    <property type="match status" value="1"/>
</dbReference>
<feature type="active site" description="Proton acceptor; specific for D-alanine" evidence="4">
    <location>
        <position position="46"/>
    </location>
</feature>
<comment type="pathway">
    <text evidence="4">Amino-acid biosynthesis; D-alanine biosynthesis; D-alanine from L-alanine: step 1/1.</text>
</comment>
<dbReference type="InterPro" id="IPR020622">
    <property type="entry name" value="Ala_racemase_pyridoxalP-BS"/>
</dbReference>
<dbReference type="EMBL" id="FNSH01000001">
    <property type="protein sequence ID" value="SEB82163.1"/>
    <property type="molecule type" value="Genomic_DNA"/>
</dbReference>
<dbReference type="Gene3D" id="3.20.20.10">
    <property type="entry name" value="Alanine racemase"/>
    <property type="match status" value="1"/>
</dbReference>
<dbReference type="GO" id="GO:0008784">
    <property type="term" value="F:alanine racemase activity"/>
    <property type="evidence" value="ECO:0007669"/>
    <property type="project" value="UniProtKB-UniRule"/>
</dbReference>
<evidence type="ECO:0000313" key="8">
    <source>
        <dbReference type="EMBL" id="SEB82163.1"/>
    </source>
</evidence>
<dbReference type="GO" id="GO:0005829">
    <property type="term" value="C:cytosol"/>
    <property type="evidence" value="ECO:0007669"/>
    <property type="project" value="TreeGrafter"/>
</dbReference>
<accession>A0AB38A770</accession>
<dbReference type="CDD" id="cd00430">
    <property type="entry name" value="PLPDE_III_AR"/>
    <property type="match status" value="1"/>
</dbReference>
<keyword evidence="3 4" id="KW-0413">Isomerase</keyword>
<dbReference type="GO" id="GO:0030170">
    <property type="term" value="F:pyridoxal phosphate binding"/>
    <property type="evidence" value="ECO:0007669"/>
    <property type="project" value="UniProtKB-UniRule"/>
</dbReference>
<dbReference type="FunFam" id="3.20.20.10:FF:000002">
    <property type="entry name" value="Alanine racemase"/>
    <property type="match status" value="1"/>
</dbReference>
<comment type="function">
    <text evidence="4">Catalyzes the interconversion of L-alanine and D-alanine. May also act on other amino acids.</text>
</comment>
<feature type="binding site" evidence="4 6">
    <location>
        <position position="144"/>
    </location>
    <ligand>
        <name>substrate</name>
    </ligand>
</feature>
<dbReference type="SMART" id="SM01005">
    <property type="entry name" value="Ala_racemase_C"/>
    <property type="match status" value="1"/>
</dbReference>
<organism evidence="8 9">
    <name type="scientific">Atopobium minutum</name>
    <dbReference type="NCBI Taxonomy" id="1381"/>
    <lineage>
        <taxon>Bacteria</taxon>
        <taxon>Bacillati</taxon>
        <taxon>Actinomycetota</taxon>
        <taxon>Coriobacteriia</taxon>
        <taxon>Coriobacteriales</taxon>
        <taxon>Atopobiaceae</taxon>
        <taxon>Atopobium</taxon>
    </lineage>
</organism>
<comment type="similarity">
    <text evidence="4">Belongs to the alanine racemase family.</text>
</comment>
<dbReference type="PANTHER" id="PTHR30511:SF0">
    <property type="entry name" value="ALANINE RACEMASE, CATABOLIC-RELATED"/>
    <property type="match status" value="1"/>
</dbReference>
<dbReference type="AlphaFoldDB" id="A0AB38A770"/>
<feature type="domain" description="Alanine racemase C-terminal" evidence="7">
    <location>
        <begin position="252"/>
        <end position="388"/>
    </location>
</feature>
<evidence type="ECO:0000256" key="6">
    <source>
        <dbReference type="PIRSR" id="PIRSR600821-52"/>
    </source>
</evidence>
<keyword evidence="2 4" id="KW-0663">Pyridoxal phosphate</keyword>
<evidence type="ECO:0000256" key="1">
    <source>
        <dbReference type="ARBA" id="ARBA00001933"/>
    </source>
</evidence>
<dbReference type="InterPro" id="IPR001608">
    <property type="entry name" value="Ala_racemase_N"/>
</dbReference>
<dbReference type="Pfam" id="PF00842">
    <property type="entry name" value="Ala_racemase_C"/>
    <property type="match status" value="1"/>
</dbReference>
<feature type="modified residue" description="N6-(pyridoxal phosphate)lysine" evidence="4 5">
    <location>
        <position position="46"/>
    </location>
</feature>
<evidence type="ECO:0000313" key="9">
    <source>
        <dbReference type="Proteomes" id="UP000183687"/>
    </source>
</evidence>
<name>A0AB38A770_9ACTN</name>
<proteinExistence type="inferred from homology"/>
<feature type="binding site" evidence="4 6">
    <location>
        <position position="322"/>
    </location>
    <ligand>
        <name>substrate</name>
    </ligand>
</feature>
<comment type="cofactor">
    <cofactor evidence="1 4 5">
        <name>pyridoxal 5'-phosphate</name>
        <dbReference type="ChEBI" id="CHEBI:597326"/>
    </cofactor>
</comment>
<protein>
    <recommendedName>
        <fullName evidence="4">Alanine racemase</fullName>
        <ecNumber evidence="4">5.1.1.1</ecNumber>
    </recommendedName>
</protein>
<dbReference type="RefSeq" id="WP_002564233.1">
    <property type="nucleotide sequence ID" value="NZ_CALJSN010000009.1"/>
</dbReference>
<feature type="active site" description="Proton acceptor; specific for L-alanine" evidence="4">
    <location>
        <position position="273"/>
    </location>
</feature>
<dbReference type="SUPFAM" id="SSF50621">
    <property type="entry name" value="Alanine racemase C-terminal domain-like"/>
    <property type="match status" value="1"/>
</dbReference>
<dbReference type="InterPro" id="IPR000821">
    <property type="entry name" value="Ala_racemase"/>
</dbReference>
<dbReference type="Gene3D" id="2.40.37.10">
    <property type="entry name" value="Lyase, Ornithine Decarboxylase, Chain A, domain 1"/>
    <property type="match status" value="1"/>
</dbReference>
<dbReference type="InterPro" id="IPR009006">
    <property type="entry name" value="Ala_racemase/Decarboxylase_C"/>
</dbReference>
<gene>
    <name evidence="8" type="ORF">SAMN04489746_1123</name>
</gene>
<evidence type="ECO:0000256" key="2">
    <source>
        <dbReference type="ARBA" id="ARBA00022898"/>
    </source>
</evidence>
<dbReference type="InterPro" id="IPR029066">
    <property type="entry name" value="PLP-binding_barrel"/>
</dbReference>
<dbReference type="InterPro" id="IPR011079">
    <property type="entry name" value="Ala_racemase_C"/>
</dbReference>
<evidence type="ECO:0000256" key="5">
    <source>
        <dbReference type="PIRSR" id="PIRSR600821-50"/>
    </source>
</evidence>
<dbReference type="EC" id="5.1.1.1" evidence="4"/>
<dbReference type="PRINTS" id="PR00992">
    <property type="entry name" value="ALARACEMASE"/>
</dbReference>
<comment type="catalytic activity">
    <reaction evidence="4">
        <text>L-alanine = D-alanine</text>
        <dbReference type="Rhea" id="RHEA:20249"/>
        <dbReference type="ChEBI" id="CHEBI:57416"/>
        <dbReference type="ChEBI" id="CHEBI:57972"/>
        <dbReference type="EC" id="5.1.1.1"/>
    </reaction>
</comment>
<evidence type="ECO:0000256" key="4">
    <source>
        <dbReference type="HAMAP-Rule" id="MF_01201"/>
    </source>
</evidence>
<dbReference type="SUPFAM" id="SSF51419">
    <property type="entry name" value="PLP-binding barrel"/>
    <property type="match status" value="1"/>
</dbReference>
<dbReference type="NCBIfam" id="TIGR00492">
    <property type="entry name" value="alr"/>
    <property type="match status" value="1"/>
</dbReference>
<dbReference type="Pfam" id="PF01168">
    <property type="entry name" value="Ala_racemase_N"/>
    <property type="match status" value="1"/>
</dbReference>
<dbReference type="GO" id="GO:0030632">
    <property type="term" value="P:D-alanine biosynthetic process"/>
    <property type="evidence" value="ECO:0007669"/>
    <property type="project" value="UniProtKB-UniRule"/>
</dbReference>
<dbReference type="HAMAP" id="MF_01201">
    <property type="entry name" value="Ala_racemase"/>
    <property type="match status" value="1"/>
</dbReference>